<reference evidence="3 4" key="1">
    <citation type="submission" date="2020-07" db="EMBL/GenBank/DDBJ databases">
        <title>Sequencing the genomes of 1000 actinobacteria strains.</title>
        <authorList>
            <person name="Klenk H.-P."/>
        </authorList>
    </citation>
    <scope>NUCLEOTIDE SEQUENCE [LARGE SCALE GENOMIC DNA]</scope>
    <source>
        <strain evidence="3 4">DSM 100723</strain>
    </source>
</reference>
<protein>
    <recommendedName>
        <fullName evidence="2">UspA domain-containing protein</fullName>
    </recommendedName>
</protein>
<evidence type="ECO:0000313" key="4">
    <source>
        <dbReference type="Proteomes" id="UP000523079"/>
    </source>
</evidence>
<comment type="caution">
    <text evidence="3">The sequence shown here is derived from an EMBL/GenBank/DDBJ whole genome shotgun (WGS) entry which is preliminary data.</text>
</comment>
<dbReference type="Gene3D" id="3.40.50.620">
    <property type="entry name" value="HUPs"/>
    <property type="match status" value="1"/>
</dbReference>
<dbReference type="Proteomes" id="UP000523079">
    <property type="component" value="Unassembled WGS sequence"/>
</dbReference>
<keyword evidence="4" id="KW-1185">Reference proteome</keyword>
<dbReference type="EMBL" id="JACGWT010000001">
    <property type="protein sequence ID" value="MBA8793308.1"/>
    <property type="molecule type" value="Genomic_DNA"/>
</dbReference>
<dbReference type="AlphaFoldDB" id="A0A7W3IQC7"/>
<feature type="region of interest" description="Disordered" evidence="1">
    <location>
        <begin position="1"/>
        <end position="25"/>
    </location>
</feature>
<dbReference type="InterPro" id="IPR014729">
    <property type="entry name" value="Rossmann-like_a/b/a_fold"/>
</dbReference>
<proteinExistence type="predicted"/>
<sequence>MTEPTSTTPDPATALEDAGPGAEPRPVIVVGVSQTSHSPTAVRWAAAEAERTGAELLAVRAWRPSHPPAAASGRPPVVSRDTEAERSYAVARLEADVEDVLGPDHGARCELHDGTALSVLQWLSESALLLVLDAPRRTDLKTTPMLAHRLVYAAACPVVIMPPRISGQPESALSRVGRRAGEEIGRTLAAAGRPGVRPPNMPGPGPSPD</sequence>
<feature type="compositionally biased region" description="Pro residues" evidence="1">
    <location>
        <begin position="196"/>
        <end position="209"/>
    </location>
</feature>
<feature type="compositionally biased region" description="Polar residues" evidence="1">
    <location>
        <begin position="1"/>
        <end position="10"/>
    </location>
</feature>
<accession>A0A7W3IQC7</accession>
<feature type="domain" description="UspA" evidence="2">
    <location>
        <begin position="28"/>
        <end position="161"/>
    </location>
</feature>
<feature type="region of interest" description="Disordered" evidence="1">
    <location>
        <begin position="169"/>
        <end position="209"/>
    </location>
</feature>
<dbReference type="Pfam" id="PF00582">
    <property type="entry name" value="Usp"/>
    <property type="match status" value="1"/>
</dbReference>
<dbReference type="InterPro" id="IPR006016">
    <property type="entry name" value="UspA"/>
</dbReference>
<name>A0A7W3IQC7_9ACTN</name>
<organism evidence="3 4">
    <name type="scientific">Microlunatus kandeliicorticis</name>
    <dbReference type="NCBI Taxonomy" id="1759536"/>
    <lineage>
        <taxon>Bacteria</taxon>
        <taxon>Bacillati</taxon>
        <taxon>Actinomycetota</taxon>
        <taxon>Actinomycetes</taxon>
        <taxon>Propionibacteriales</taxon>
        <taxon>Propionibacteriaceae</taxon>
        <taxon>Microlunatus</taxon>
    </lineage>
</organism>
<evidence type="ECO:0000259" key="2">
    <source>
        <dbReference type="Pfam" id="PF00582"/>
    </source>
</evidence>
<evidence type="ECO:0000313" key="3">
    <source>
        <dbReference type="EMBL" id="MBA8793308.1"/>
    </source>
</evidence>
<evidence type="ECO:0000256" key="1">
    <source>
        <dbReference type="SAM" id="MobiDB-lite"/>
    </source>
</evidence>
<dbReference type="SUPFAM" id="SSF52402">
    <property type="entry name" value="Adenine nucleotide alpha hydrolases-like"/>
    <property type="match status" value="1"/>
</dbReference>
<dbReference type="RefSeq" id="WP_182558830.1">
    <property type="nucleotide sequence ID" value="NZ_JACGWT010000001.1"/>
</dbReference>
<gene>
    <name evidence="3" type="ORF">FHX74_000902</name>
</gene>